<organism evidence="1 2">
    <name type="scientific">Faecalibacterium prausnitzii</name>
    <dbReference type="NCBI Taxonomy" id="853"/>
    <lineage>
        <taxon>Bacteria</taxon>
        <taxon>Bacillati</taxon>
        <taxon>Bacillota</taxon>
        <taxon>Clostridia</taxon>
        <taxon>Eubacteriales</taxon>
        <taxon>Oscillospiraceae</taxon>
        <taxon>Faecalibacterium</taxon>
    </lineage>
</organism>
<feature type="non-terminal residue" evidence="1">
    <location>
        <position position="122"/>
    </location>
</feature>
<evidence type="ECO:0000313" key="2">
    <source>
        <dbReference type="Proteomes" id="UP000220904"/>
    </source>
</evidence>
<accession>A0A2A7B237</accession>
<dbReference type="EMBL" id="NOUV01000050">
    <property type="protein sequence ID" value="PDX85463.1"/>
    <property type="molecule type" value="Genomic_DNA"/>
</dbReference>
<proteinExistence type="predicted"/>
<dbReference type="RefSeq" id="WP_207653478.1">
    <property type="nucleotide sequence ID" value="NZ_NOUV01000050.1"/>
</dbReference>
<reference evidence="1 2" key="1">
    <citation type="journal article" date="2017" name="Front. Microbiol.">
        <title>New Insights into the Diversity of the Genus Faecalibacterium.</title>
        <authorList>
            <person name="Benevides L."/>
            <person name="Burman S."/>
            <person name="Martin R."/>
            <person name="Robert V."/>
            <person name="Thomas M."/>
            <person name="Miquel S."/>
            <person name="Chain F."/>
            <person name="Sokol H."/>
            <person name="Bermudez-Humaran L.G."/>
            <person name="Morrison M."/>
            <person name="Langella P."/>
            <person name="Azevedo V.A."/>
            <person name="Chatel J.M."/>
            <person name="Soares S."/>
        </authorList>
    </citation>
    <scope>NUCLEOTIDE SEQUENCE [LARGE SCALE GENOMIC DNA]</scope>
    <source>
        <strain evidence="1 2">AHMP21</strain>
    </source>
</reference>
<evidence type="ECO:0000313" key="1">
    <source>
        <dbReference type="EMBL" id="PDX85463.1"/>
    </source>
</evidence>
<protein>
    <submittedName>
        <fullName evidence="1">Uncharacterized protein</fullName>
    </submittedName>
</protein>
<dbReference type="Proteomes" id="UP000220904">
    <property type="component" value="Unassembled WGS sequence"/>
</dbReference>
<gene>
    <name evidence="1" type="ORF">CHR60_14870</name>
</gene>
<sequence length="122" mass="12880">MSAIVSGIGLGLYNGSASQIGRGLGGDARLGQGKDEQYVNIATGNLVLRSQDEFLTFRGLGMSAVRTYNSRGQLGDSGADAWITGFERRVQLLSGTLNTAGSIMRRHTGDGAYQDFTYVSPG</sequence>
<dbReference type="AlphaFoldDB" id="A0A2A7B237"/>
<name>A0A2A7B237_9FIRM</name>
<comment type="caution">
    <text evidence="1">The sequence shown here is derived from an EMBL/GenBank/DDBJ whole genome shotgun (WGS) entry which is preliminary data.</text>
</comment>